<feature type="transmembrane region" description="Helical" evidence="2">
    <location>
        <begin position="12"/>
        <end position="30"/>
    </location>
</feature>
<proteinExistence type="predicted"/>
<evidence type="ECO:0000256" key="2">
    <source>
        <dbReference type="SAM" id="Phobius"/>
    </source>
</evidence>
<sequence>MSLLLSATPYFVFVAICPATCMLFALRMVSEPSGQSISLKAADFYATLLFGVFTTLAGVFGIIAESLSRENARWWTSATFAMQALGILIAQLAVIQLLAPDYLRGLLSIRTSATTLPPWRIYTLILIALVASVASLISAFVVSEAPSLPSSIPTLVSLTLPTPLLFSLARRVRVARSSTDNKSSATTVFAKQNRKCIELGLPTANVNHRPMAIRFPHLWKLVFMLQNIAVLSIAGEVAEGALGHRVPVIRVLSSMGLIAWGGGIMVIHYIIAYKPTHNSPMVSSVNSSSEPSHILERVTDQPSEDFMTLKDPFASPTQAGFPLPPSPPRAVPLRRPRRRASEPLQLRRFGSFAVLTEDVKEKQAGTEEDQDTSLLEDLVRHAWFSTGCADSDSIRNNFHECGRTLSTPAHIEERISIATSASVNGSSIHTTRPELPGVSEAASPSVLVLDSSRPATPPRLAHSSSRTASQGRTLPDPPTPFPFLPMGLVRPISLSASTYPPACISPHSPVSSGSGSSFVSPPPTPTPGPSSQHLPPKALKLTFDQYPRTQAHRPFSP</sequence>
<feature type="region of interest" description="Disordered" evidence="1">
    <location>
        <begin position="449"/>
        <end position="482"/>
    </location>
</feature>
<feature type="region of interest" description="Disordered" evidence="1">
    <location>
        <begin position="317"/>
        <end position="337"/>
    </location>
</feature>
<feature type="compositionally biased region" description="Low complexity" evidence="1">
    <location>
        <begin position="507"/>
        <end position="519"/>
    </location>
</feature>
<comment type="caution">
    <text evidence="3">The sequence shown here is derived from an EMBL/GenBank/DDBJ whole genome shotgun (WGS) entry which is preliminary data.</text>
</comment>
<name>A0A8H2XMI9_9AGAM</name>
<feature type="transmembrane region" description="Helical" evidence="2">
    <location>
        <begin position="75"/>
        <end position="98"/>
    </location>
</feature>
<evidence type="ECO:0000313" key="4">
    <source>
        <dbReference type="Proteomes" id="UP000663846"/>
    </source>
</evidence>
<evidence type="ECO:0000256" key="1">
    <source>
        <dbReference type="SAM" id="MobiDB-lite"/>
    </source>
</evidence>
<feature type="transmembrane region" description="Helical" evidence="2">
    <location>
        <begin position="247"/>
        <end position="271"/>
    </location>
</feature>
<feature type="region of interest" description="Disordered" evidence="1">
    <location>
        <begin position="507"/>
        <end position="557"/>
    </location>
</feature>
<dbReference type="EMBL" id="CAJMWS010000327">
    <property type="protein sequence ID" value="CAE6430770.1"/>
    <property type="molecule type" value="Genomic_DNA"/>
</dbReference>
<feature type="transmembrane region" description="Helical" evidence="2">
    <location>
        <begin position="119"/>
        <end position="142"/>
    </location>
</feature>
<keyword evidence="2" id="KW-1133">Transmembrane helix</keyword>
<dbReference type="Proteomes" id="UP000663846">
    <property type="component" value="Unassembled WGS sequence"/>
</dbReference>
<accession>A0A8H2XMI9</accession>
<keyword evidence="2" id="KW-0812">Transmembrane</keyword>
<organism evidence="3 4">
    <name type="scientific">Rhizoctonia solani</name>
    <dbReference type="NCBI Taxonomy" id="456999"/>
    <lineage>
        <taxon>Eukaryota</taxon>
        <taxon>Fungi</taxon>
        <taxon>Dikarya</taxon>
        <taxon>Basidiomycota</taxon>
        <taxon>Agaricomycotina</taxon>
        <taxon>Agaricomycetes</taxon>
        <taxon>Cantharellales</taxon>
        <taxon>Ceratobasidiaceae</taxon>
        <taxon>Rhizoctonia</taxon>
    </lineage>
</organism>
<feature type="transmembrane region" description="Helical" evidence="2">
    <location>
        <begin position="148"/>
        <end position="169"/>
    </location>
</feature>
<protein>
    <submittedName>
        <fullName evidence="3">Uncharacterized protein</fullName>
    </submittedName>
</protein>
<evidence type="ECO:0000313" key="3">
    <source>
        <dbReference type="EMBL" id="CAE6430770.1"/>
    </source>
</evidence>
<keyword evidence="2" id="KW-0472">Membrane</keyword>
<dbReference type="AlphaFoldDB" id="A0A8H2XMI9"/>
<feature type="transmembrane region" description="Helical" evidence="2">
    <location>
        <begin position="42"/>
        <end position="63"/>
    </location>
</feature>
<gene>
    <name evidence="3" type="ORF">RDB_LOCUS107542</name>
</gene>
<reference evidence="3" key="1">
    <citation type="submission" date="2021-01" db="EMBL/GenBank/DDBJ databases">
        <authorList>
            <person name="Kaushik A."/>
        </authorList>
    </citation>
    <scope>NUCLEOTIDE SEQUENCE</scope>
    <source>
        <strain evidence="3">AG1-1C</strain>
    </source>
</reference>
<feature type="compositionally biased region" description="Polar residues" evidence="1">
    <location>
        <begin position="462"/>
        <end position="472"/>
    </location>
</feature>